<protein>
    <submittedName>
        <fullName evidence="1">Uncharacterized protein</fullName>
    </submittedName>
</protein>
<evidence type="ECO:0000313" key="1">
    <source>
        <dbReference type="EMBL" id="EKC33228.1"/>
    </source>
</evidence>
<reference evidence="1" key="1">
    <citation type="journal article" date="2012" name="Nature">
        <title>The oyster genome reveals stress adaptation and complexity of shell formation.</title>
        <authorList>
            <person name="Zhang G."/>
            <person name="Fang X."/>
            <person name="Guo X."/>
            <person name="Li L."/>
            <person name="Luo R."/>
            <person name="Xu F."/>
            <person name="Yang P."/>
            <person name="Zhang L."/>
            <person name="Wang X."/>
            <person name="Qi H."/>
            <person name="Xiong Z."/>
            <person name="Que H."/>
            <person name="Xie Y."/>
            <person name="Holland P.W."/>
            <person name="Paps J."/>
            <person name="Zhu Y."/>
            <person name="Wu F."/>
            <person name="Chen Y."/>
            <person name="Wang J."/>
            <person name="Peng C."/>
            <person name="Meng J."/>
            <person name="Yang L."/>
            <person name="Liu J."/>
            <person name="Wen B."/>
            <person name="Zhang N."/>
            <person name="Huang Z."/>
            <person name="Zhu Q."/>
            <person name="Feng Y."/>
            <person name="Mount A."/>
            <person name="Hedgecock D."/>
            <person name="Xu Z."/>
            <person name="Liu Y."/>
            <person name="Domazet-Loso T."/>
            <person name="Du Y."/>
            <person name="Sun X."/>
            <person name="Zhang S."/>
            <person name="Liu B."/>
            <person name="Cheng P."/>
            <person name="Jiang X."/>
            <person name="Li J."/>
            <person name="Fan D."/>
            <person name="Wang W."/>
            <person name="Fu W."/>
            <person name="Wang T."/>
            <person name="Wang B."/>
            <person name="Zhang J."/>
            <person name="Peng Z."/>
            <person name="Li Y."/>
            <person name="Li N."/>
            <person name="Wang J."/>
            <person name="Chen M."/>
            <person name="He Y."/>
            <person name="Tan F."/>
            <person name="Song X."/>
            <person name="Zheng Q."/>
            <person name="Huang R."/>
            <person name="Yang H."/>
            <person name="Du X."/>
            <person name="Chen L."/>
            <person name="Yang M."/>
            <person name="Gaffney P.M."/>
            <person name="Wang S."/>
            <person name="Luo L."/>
            <person name="She Z."/>
            <person name="Ming Y."/>
            <person name="Huang W."/>
            <person name="Zhang S."/>
            <person name="Huang B."/>
            <person name="Zhang Y."/>
            <person name="Qu T."/>
            <person name="Ni P."/>
            <person name="Miao G."/>
            <person name="Wang J."/>
            <person name="Wang Q."/>
            <person name="Steinberg C.E."/>
            <person name="Wang H."/>
            <person name="Li N."/>
            <person name="Qian L."/>
            <person name="Zhang G."/>
            <person name="Li Y."/>
            <person name="Yang H."/>
            <person name="Liu X."/>
            <person name="Wang J."/>
            <person name="Yin Y."/>
            <person name="Wang J."/>
        </authorList>
    </citation>
    <scope>NUCLEOTIDE SEQUENCE [LARGE SCALE GENOMIC DNA]</scope>
    <source>
        <strain evidence="1">05x7-T-G4-1.051#20</strain>
    </source>
</reference>
<sequence>MSRILPPFDDTVQLDDMPVDISDTSPIVRNNDIAESHVRTPDVEVVAGDISKHRAYFMVFVLLFINLLNYMDRFTIADTNKRFP</sequence>
<proteinExistence type="predicted"/>
<dbReference type="EMBL" id="JH816309">
    <property type="protein sequence ID" value="EKC33228.1"/>
    <property type="molecule type" value="Genomic_DNA"/>
</dbReference>
<dbReference type="HOGENOM" id="CLU_2529653_0_0_1"/>
<organism evidence="1">
    <name type="scientific">Magallana gigas</name>
    <name type="common">Pacific oyster</name>
    <name type="synonym">Crassostrea gigas</name>
    <dbReference type="NCBI Taxonomy" id="29159"/>
    <lineage>
        <taxon>Eukaryota</taxon>
        <taxon>Metazoa</taxon>
        <taxon>Spiralia</taxon>
        <taxon>Lophotrochozoa</taxon>
        <taxon>Mollusca</taxon>
        <taxon>Bivalvia</taxon>
        <taxon>Autobranchia</taxon>
        <taxon>Pteriomorphia</taxon>
        <taxon>Ostreida</taxon>
        <taxon>Ostreoidea</taxon>
        <taxon>Ostreidae</taxon>
        <taxon>Magallana</taxon>
    </lineage>
</organism>
<name>K1QH80_MAGGI</name>
<dbReference type="InParanoid" id="K1QH80"/>
<accession>K1QH80</accession>
<gene>
    <name evidence="1" type="ORF">CGI_10017407</name>
</gene>
<dbReference type="AlphaFoldDB" id="K1QH80"/>